<keyword evidence="3" id="KW-1185">Reference proteome</keyword>
<dbReference type="EMBL" id="JH159151">
    <property type="protein sequence ID" value="EGZ27192.1"/>
    <property type="molecule type" value="Genomic_DNA"/>
</dbReference>
<dbReference type="InParanoid" id="G4YLZ7"/>
<keyword evidence="1" id="KW-0175">Coiled coil</keyword>
<evidence type="ECO:0000256" key="1">
    <source>
        <dbReference type="SAM" id="Coils"/>
    </source>
</evidence>
<dbReference type="GeneID" id="20653538"/>
<reference evidence="2 3" key="1">
    <citation type="journal article" date="2006" name="Science">
        <title>Phytophthora genome sequences uncover evolutionary origins and mechanisms of pathogenesis.</title>
        <authorList>
            <person name="Tyler B.M."/>
            <person name="Tripathy S."/>
            <person name="Zhang X."/>
            <person name="Dehal P."/>
            <person name="Jiang R.H."/>
            <person name="Aerts A."/>
            <person name="Arredondo F.D."/>
            <person name="Baxter L."/>
            <person name="Bensasson D."/>
            <person name="Beynon J.L."/>
            <person name="Chapman J."/>
            <person name="Damasceno C.M."/>
            <person name="Dorrance A.E."/>
            <person name="Dou D."/>
            <person name="Dickerman A.W."/>
            <person name="Dubchak I.L."/>
            <person name="Garbelotto M."/>
            <person name="Gijzen M."/>
            <person name="Gordon S.G."/>
            <person name="Govers F."/>
            <person name="Grunwald N.J."/>
            <person name="Huang W."/>
            <person name="Ivors K.L."/>
            <person name="Jones R.W."/>
            <person name="Kamoun S."/>
            <person name="Krampis K."/>
            <person name="Lamour K.H."/>
            <person name="Lee M.K."/>
            <person name="McDonald W.H."/>
            <person name="Medina M."/>
            <person name="Meijer H.J."/>
            <person name="Nordberg E.K."/>
            <person name="Maclean D.J."/>
            <person name="Ospina-Giraldo M.D."/>
            <person name="Morris P.F."/>
            <person name="Phuntumart V."/>
            <person name="Putnam N.H."/>
            <person name="Rash S."/>
            <person name="Rose J.K."/>
            <person name="Sakihama Y."/>
            <person name="Salamov A.A."/>
            <person name="Savidor A."/>
            <person name="Scheuring C.F."/>
            <person name="Smith B.M."/>
            <person name="Sobral B.W."/>
            <person name="Terry A."/>
            <person name="Torto-Alalibo T.A."/>
            <person name="Win J."/>
            <person name="Xu Z."/>
            <person name="Zhang H."/>
            <person name="Grigoriev I.V."/>
            <person name="Rokhsar D.S."/>
            <person name="Boore J.L."/>
        </authorList>
    </citation>
    <scope>NUCLEOTIDE SEQUENCE [LARGE SCALE GENOMIC DNA]</scope>
    <source>
        <strain evidence="2 3">P6497</strain>
    </source>
</reference>
<protein>
    <submittedName>
        <fullName evidence="2">Uncharacterized protein</fullName>
    </submittedName>
</protein>
<dbReference type="KEGG" id="psoj:PHYSODRAFT_467285"/>
<name>G4YLZ7_PHYSP</name>
<dbReference type="Proteomes" id="UP000002640">
    <property type="component" value="Unassembled WGS sequence"/>
</dbReference>
<evidence type="ECO:0000313" key="3">
    <source>
        <dbReference type="Proteomes" id="UP000002640"/>
    </source>
</evidence>
<sequence>MKADETILRGVTTFADLSYHFVISCKAGKMSILLKDRMSKRQWSTGYLSMEEYTTPRNSIQDASTEDYAKVLRVTCALLVSSSFQAILKQRFIGYQLSSSICSIHSQVDASGERRLRARALGEFTVLQATWTVSYVFQLEHISVERIRALEARLRNAEDELKAARVRSTQETGNGMIYLECTSSENAGMNRKGQICWSMIDANGFELSEGNFEIRCLVNGWYVLSLAVFLTPTTTWGLIELQLNGQGIRRDRAVPIAGQPCSASCVRSSHLKKNDVLTVAVGSALNIAAALTIVQLRD</sequence>
<dbReference type="RefSeq" id="XP_009514467.1">
    <property type="nucleotide sequence ID" value="XM_009516172.1"/>
</dbReference>
<accession>G4YLZ7</accession>
<gene>
    <name evidence="2" type="ORF">PHYSODRAFT_467285</name>
</gene>
<evidence type="ECO:0000313" key="2">
    <source>
        <dbReference type="EMBL" id="EGZ27192.1"/>
    </source>
</evidence>
<proteinExistence type="predicted"/>
<organism evidence="2 3">
    <name type="scientific">Phytophthora sojae (strain P6497)</name>
    <name type="common">Soybean stem and root rot agent</name>
    <name type="synonym">Phytophthora megasperma f. sp. glycines</name>
    <dbReference type="NCBI Taxonomy" id="1094619"/>
    <lineage>
        <taxon>Eukaryota</taxon>
        <taxon>Sar</taxon>
        <taxon>Stramenopiles</taxon>
        <taxon>Oomycota</taxon>
        <taxon>Peronosporomycetes</taxon>
        <taxon>Peronosporales</taxon>
        <taxon>Peronosporaceae</taxon>
        <taxon>Phytophthora</taxon>
    </lineage>
</organism>
<dbReference type="AlphaFoldDB" id="G4YLZ7"/>
<dbReference type="SMR" id="G4YLZ7"/>
<feature type="coiled-coil region" evidence="1">
    <location>
        <begin position="140"/>
        <end position="167"/>
    </location>
</feature>